<feature type="chain" id="PRO_5025578037" evidence="1">
    <location>
        <begin position="18"/>
        <end position="122"/>
    </location>
</feature>
<organism evidence="2">
    <name type="scientific">Ixodes ricinus</name>
    <name type="common">Common tick</name>
    <name type="synonym">Acarus ricinus</name>
    <dbReference type="NCBI Taxonomy" id="34613"/>
    <lineage>
        <taxon>Eukaryota</taxon>
        <taxon>Metazoa</taxon>
        <taxon>Ecdysozoa</taxon>
        <taxon>Arthropoda</taxon>
        <taxon>Chelicerata</taxon>
        <taxon>Arachnida</taxon>
        <taxon>Acari</taxon>
        <taxon>Parasitiformes</taxon>
        <taxon>Ixodida</taxon>
        <taxon>Ixodoidea</taxon>
        <taxon>Ixodidae</taxon>
        <taxon>Ixodinae</taxon>
        <taxon>Ixodes</taxon>
    </lineage>
</organism>
<protein>
    <submittedName>
        <fullName evidence="2">Putative secreted protein</fullName>
    </submittedName>
</protein>
<feature type="signal peptide" evidence="1">
    <location>
        <begin position="1"/>
        <end position="17"/>
    </location>
</feature>
<name>A0A6B0UPC2_IXORI</name>
<dbReference type="EMBL" id="GIFC01009278">
    <property type="protein sequence ID" value="MXU91361.1"/>
    <property type="molecule type" value="Transcribed_RNA"/>
</dbReference>
<sequence>MLRRALLSGLAFGGGSSWLAALEAVRSSSQDLLILGQLAEASASSMVASTADSLTTPVSTPLVAALSAGRSSGCPACRVASASNAASALPGFPSASDAGVTFAFGSAPSEAPMRPPRHLPRP</sequence>
<proteinExistence type="predicted"/>
<reference evidence="2" key="1">
    <citation type="submission" date="2019-12" db="EMBL/GenBank/DDBJ databases">
        <title>An insight into the sialome of adult female Ixodes ricinus ticks feeding for 6 days.</title>
        <authorList>
            <person name="Perner J."/>
            <person name="Ribeiro J.M.C."/>
        </authorList>
    </citation>
    <scope>NUCLEOTIDE SEQUENCE</scope>
    <source>
        <strain evidence="2">Semi-engorged</strain>
        <tissue evidence="2">Salivary glands</tissue>
    </source>
</reference>
<dbReference type="AlphaFoldDB" id="A0A6B0UPC2"/>
<evidence type="ECO:0000256" key="1">
    <source>
        <dbReference type="SAM" id="SignalP"/>
    </source>
</evidence>
<accession>A0A6B0UPC2</accession>
<evidence type="ECO:0000313" key="2">
    <source>
        <dbReference type="EMBL" id="MXU91361.1"/>
    </source>
</evidence>
<keyword evidence="1" id="KW-0732">Signal</keyword>